<feature type="region of interest" description="Disordered" evidence="1">
    <location>
        <begin position="1"/>
        <end position="20"/>
    </location>
</feature>
<evidence type="ECO:0000313" key="4">
    <source>
        <dbReference type="Proteomes" id="UP000295184"/>
    </source>
</evidence>
<accession>A0A4R1R1C2</accession>
<feature type="compositionally biased region" description="Basic and acidic residues" evidence="1">
    <location>
        <begin position="1"/>
        <end position="10"/>
    </location>
</feature>
<comment type="caution">
    <text evidence="3">The sequence shown here is derived from an EMBL/GenBank/DDBJ whole genome shotgun (WGS) entry which is preliminary data.</text>
</comment>
<dbReference type="GeneID" id="97379683"/>
<evidence type="ECO:0000313" key="3">
    <source>
        <dbReference type="EMBL" id="TCL59126.1"/>
    </source>
</evidence>
<dbReference type="Proteomes" id="UP000295184">
    <property type="component" value="Unassembled WGS sequence"/>
</dbReference>
<protein>
    <recommendedName>
        <fullName evidence="5">Transmembrane protein</fullName>
    </recommendedName>
</protein>
<feature type="compositionally biased region" description="Polar residues" evidence="1">
    <location>
        <begin position="11"/>
        <end position="20"/>
    </location>
</feature>
<evidence type="ECO:0008006" key="5">
    <source>
        <dbReference type="Google" id="ProtNLM"/>
    </source>
</evidence>
<proteinExistence type="predicted"/>
<gene>
    <name evidence="3" type="ORF">EDD77_10639</name>
</gene>
<dbReference type="AlphaFoldDB" id="A0A4R1R1C2"/>
<evidence type="ECO:0000256" key="1">
    <source>
        <dbReference type="SAM" id="MobiDB-lite"/>
    </source>
</evidence>
<keyword evidence="2" id="KW-0472">Membrane</keyword>
<dbReference type="RefSeq" id="WP_242868480.1">
    <property type="nucleotide sequence ID" value="NZ_CABKVM010000019.1"/>
</dbReference>
<name>A0A4R1R1C2_9FIRM</name>
<sequence>MNPEMNRENGENPQSTCPIKEQWNQEVDARSKITALEFMTAATQILTILCLVKGNPAWKGSLALLFVGAAASLFYKYDQHGEKPYLWVAIGAGMVGLALLAWFAIAG</sequence>
<dbReference type="Pfam" id="PF20040">
    <property type="entry name" value="DUF6442"/>
    <property type="match status" value="1"/>
</dbReference>
<reference evidence="3 4" key="1">
    <citation type="submission" date="2019-03" db="EMBL/GenBank/DDBJ databases">
        <title>Genomic Encyclopedia of Type Strains, Phase IV (KMG-IV): sequencing the most valuable type-strain genomes for metagenomic binning, comparative biology and taxonomic classification.</title>
        <authorList>
            <person name="Goeker M."/>
        </authorList>
    </citation>
    <scope>NUCLEOTIDE SEQUENCE [LARGE SCALE GENOMIC DNA]</scope>
    <source>
        <strain evidence="3 4">DSM 100451</strain>
    </source>
</reference>
<evidence type="ECO:0000256" key="2">
    <source>
        <dbReference type="SAM" id="Phobius"/>
    </source>
</evidence>
<organism evidence="3 4">
    <name type="scientific">Allofournierella massiliensis</name>
    <dbReference type="NCBI Taxonomy" id="1650663"/>
    <lineage>
        <taxon>Bacteria</taxon>
        <taxon>Bacillati</taxon>
        <taxon>Bacillota</taxon>
        <taxon>Clostridia</taxon>
        <taxon>Eubacteriales</taxon>
        <taxon>Oscillospiraceae</taxon>
        <taxon>Allofournierella</taxon>
    </lineage>
</organism>
<dbReference type="EMBL" id="SLUM01000006">
    <property type="protein sequence ID" value="TCL59126.1"/>
    <property type="molecule type" value="Genomic_DNA"/>
</dbReference>
<feature type="transmembrane region" description="Helical" evidence="2">
    <location>
        <begin position="84"/>
        <end position="105"/>
    </location>
</feature>
<dbReference type="InterPro" id="IPR045620">
    <property type="entry name" value="DUF6442"/>
</dbReference>
<keyword evidence="2" id="KW-1133">Transmembrane helix</keyword>
<keyword evidence="2" id="KW-0812">Transmembrane</keyword>